<accession>A0A4P6K3V8</accession>
<dbReference type="EMBL" id="CP035758">
    <property type="protein sequence ID" value="QBD82844.1"/>
    <property type="molecule type" value="Genomic_DNA"/>
</dbReference>
<evidence type="ECO:0000313" key="2">
    <source>
        <dbReference type="EMBL" id="QBD82844.1"/>
    </source>
</evidence>
<evidence type="ECO:0000313" key="3">
    <source>
        <dbReference type="Proteomes" id="UP000290365"/>
    </source>
</evidence>
<dbReference type="KEGG" id="kbs:EPA93_45540"/>
<dbReference type="Proteomes" id="UP000290365">
    <property type="component" value="Chromosome"/>
</dbReference>
<name>A0A4P6K3V8_KTERU</name>
<organism evidence="2 3">
    <name type="scientific">Ktedonosporobacter rubrisoli</name>
    <dbReference type="NCBI Taxonomy" id="2509675"/>
    <lineage>
        <taxon>Bacteria</taxon>
        <taxon>Bacillati</taxon>
        <taxon>Chloroflexota</taxon>
        <taxon>Ktedonobacteria</taxon>
        <taxon>Ktedonobacterales</taxon>
        <taxon>Ktedonosporobacteraceae</taxon>
        <taxon>Ktedonosporobacter</taxon>
    </lineage>
</organism>
<evidence type="ECO:0000259" key="1">
    <source>
        <dbReference type="Pfam" id="PF09983"/>
    </source>
</evidence>
<feature type="domain" description="Wadjet protein JetD C-terminal" evidence="1">
    <location>
        <begin position="23"/>
        <end position="194"/>
    </location>
</feature>
<proteinExistence type="predicted"/>
<protein>
    <recommendedName>
        <fullName evidence="1">Wadjet protein JetD C-terminal domain-containing protein</fullName>
    </recommendedName>
</protein>
<dbReference type="InterPro" id="IPR024534">
    <property type="entry name" value="JetD_C"/>
</dbReference>
<reference evidence="2 3" key="1">
    <citation type="submission" date="2019-01" db="EMBL/GenBank/DDBJ databases">
        <title>Ktedonosporobacter rubrisoli SCAWS-G2.</title>
        <authorList>
            <person name="Huang Y."/>
            <person name="Yan B."/>
        </authorList>
    </citation>
    <scope>NUCLEOTIDE SEQUENCE [LARGE SCALE GENOMIC DNA]</scope>
    <source>
        <strain evidence="2 3">SCAWS-G2</strain>
    </source>
</reference>
<dbReference type="Pfam" id="PF09983">
    <property type="entry name" value="JetD_C"/>
    <property type="match status" value="1"/>
</dbReference>
<keyword evidence="3" id="KW-1185">Reference proteome</keyword>
<gene>
    <name evidence="2" type="ORF">EPA93_45540</name>
</gene>
<dbReference type="OrthoDB" id="322908at2"/>
<sequence>MLDILLLTEAIVPEAKTFTQRYGLRDDELLVRTRFLDDQLGKQYGLPLTDLCIPHSQCVQLPLQEERCIITENKMNFLTLPAFAHTFALFGEGSTVSSLGAIPWLATCPIFYWGDLDAHGFQILSRLRETFPHVISLMMDANTLHTFAEFCVAGVPYALHHLPHLTPEEQTLFQHLARKNIRLEQGRIEHRYALQCLRSHLQ</sequence>
<dbReference type="AlphaFoldDB" id="A0A4P6K3V8"/>